<comment type="caution">
    <text evidence="2">The sequence shown here is derived from an EMBL/GenBank/DDBJ whole genome shotgun (WGS) entry which is preliminary data.</text>
</comment>
<dbReference type="AlphaFoldDB" id="A0A9P7STT4"/>
<accession>A0A9P7STT4</accession>
<gene>
    <name evidence="2" type="ORF">E4U43_004694</name>
</gene>
<sequence>MGLPLFVEPAKSASSNKVSFKDSANSPSHADSRRPSSRSEISDRRNGIRRAGVRIYGPVQRTTRNSRDQRYLPWVESPRQHDRSGSLLANPSTRTFRPYQEALLGMTESDDRRGEAVDERMGLPSLESWQDCPTPPLTRPMVADETDNVTEGPEMGWWGFEPRLSTTQSGRLDRQQATALEYSSWRNSPSTDLSSRTLPPMFSRTVSGRDITLRAIGRHATRALPNADSTSAAGSRSRGLSGRPSIPPRRAARVLDGLGDRDRSLSPEVWDTLLSTLTADPQPPSASSSFASVPTTSQTAGPSSGTPGTDPDVVDDVQMEPVCESGCEYSDNEVDTADYDPPHYVRSHRQRQRLADVRLEGLRARRVPEFNLDGMSEPYPSSMGGMGGMGSMSNDDPSMLGTTAAPLTRNSGDGRRSSRQINTPSGSITIYESTMRLRPSTEVSRRSASRSRSASQSNYDEASPPPQRGHFAQDAERSIRDGPQQAQDATRSASTAGPSPAEDDWVGMQRIVRSLARREDIPDGWWAEAGLSRILHQRADGSNLNVHSLTDSF</sequence>
<feature type="compositionally biased region" description="Polar residues" evidence="1">
    <location>
        <begin position="419"/>
        <end position="432"/>
    </location>
</feature>
<reference evidence="2" key="1">
    <citation type="journal article" date="2020" name="bioRxiv">
        <title>Whole genome comparisons of ergot fungi reveals the divergence and evolution of species within the genus Claviceps are the result of varying mechanisms driving genome evolution and host range expansion.</title>
        <authorList>
            <person name="Wyka S.A."/>
            <person name="Mondo S.J."/>
            <person name="Liu M."/>
            <person name="Dettman J."/>
            <person name="Nalam V."/>
            <person name="Broders K.D."/>
        </authorList>
    </citation>
    <scope>NUCLEOTIDE SEQUENCE</scope>
    <source>
        <strain evidence="2">CCC 602</strain>
    </source>
</reference>
<feature type="region of interest" description="Disordered" evidence="1">
    <location>
        <begin position="222"/>
        <end position="251"/>
    </location>
</feature>
<keyword evidence="3" id="KW-1185">Reference proteome</keyword>
<feature type="region of interest" description="Disordered" evidence="1">
    <location>
        <begin position="1"/>
        <end position="92"/>
    </location>
</feature>
<protein>
    <submittedName>
        <fullName evidence="2">Uncharacterized protein</fullName>
    </submittedName>
</protein>
<organism evidence="2 3">
    <name type="scientific">Claviceps pusilla</name>
    <dbReference type="NCBI Taxonomy" id="123648"/>
    <lineage>
        <taxon>Eukaryota</taxon>
        <taxon>Fungi</taxon>
        <taxon>Dikarya</taxon>
        <taxon>Ascomycota</taxon>
        <taxon>Pezizomycotina</taxon>
        <taxon>Sordariomycetes</taxon>
        <taxon>Hypocreomycetidae</taxon>
        <taxon>Hypocreales</taxon>
        <taxon>Clavicipitaceae</taxon>
        <taxon>Claviceps</taxon>
    </lineage>
</organism>
<dbReference type="OrthoDB" id="3946700at2759"/>
<feature type="region of interest" description="Disordered" evidence="1">
    <location>
        <begin position="277"/>
        <end position="314"/>
    </location>
</feature>
<feature type="region of interest" description="Disordered" evidence="1">
    <location>
        <begin position="388"/>
        <end position="506"/>
    </location>
</feature>
<feature type="compositionally biased region" description="Basic and acidic residues" evidence="1">
    <location>
        <begin position="471"/>
        <end position="480"/>
    </location>
</feature>
<feature type="compositionally biased region" description="Low complexity" evidence="1">
    <location>
        <begin position="285"/>
        <end position="297"/>
    </location>
</feature>
<evidence type="ECO:0000256" key="1">
    <source>
        <dbReference type="SAM" id="MobiDB-lite"/>
    </source>
</evidence>
<dbReference type="Proteomes" id="UP000748025">
    <property type="component" value="Unassembled WGS sequence"/>
</dbReference>
<evidence type="ECO:0000313" key="2">
    <source>
        <dbReference type="EMBL" id="KAG5988602.1"/>
    </source>
</evidence>
<dbReference type="EMBL" id="SRPW01003056">
    <property type="protein sequence ID" value="KAG5988602.1"/>
    <property type="molecule type" value="Genomic_DNA"/>
</dbReference>
<feature type="compositionally biased region" description="Polar residues" evidence="1">
    <location>
        <begin position="12"/>
        <end position="29"/>
    </location>
</feature>
<proteinExistence type="predicted"/>
<feature type="compositionally biased region" description="Low complexity" evidence="1">
    <location>
        <begin position="227"/>
        <end position="244"/>
    </location>
</feature>
<evidence type="ECO:0000313" key="3">
    <source>
        <dbReference type="Proteomes" id="UP000748025"/>
    </source>
</evidence>
<name>A0A9P7STT4_9HYPO</name>
<feature type="compositionally biased region" description="Polar residues" evidence="1">
    <location>
        <begin position="484"/>
        <end position="497"/>
    </location>
</feature>